<comment type="similarity">
    <text evidence="2">Belongs to the FAD-binding monooxygenase family.</text>
</comment>
<evidence type="ECO:0000256" key="2">
    <source>
        <dbReference type="ARBA" id="ARBA00010139"/>
    </source>
</evidence>
<dbReference type="Gene3D" id="3.50.50.60">
    <property type="entry name" value="FAD/NAD(P)-binding domain"/>
    <property type="match status" value="2"/>
</dbReference>
<dbReference type="InterPro" id="IPR050775">
    <property type="entry name" value="FAD-binding_Monooxygenases"/>
</dbReference>
<dbReference type="VEuPathDB" id="FungiDB:ATEG_05569"/>
<dbReference type="OMA" id="TGVQCVQ"/>
<keyword evidence="7" id="KW-0503">Monooxygenase</keyword>
<sequence length="552" mass="61305">MGSIENTIFRDAVIVGAGFSGTYGLHKLRKAGLTVQVFEAASDLGGVWYWNRYPGARVDSEWPFYQLTIPEVYQDFYFSERFPGHAEIRRYFAHADKMLDLKKDIAFNARVSSATWDDAAARWTVRTDAGHVAVAKYLCLFTGLLHRPYTPDLPGLADYQGVVHHSAAWPADLDVSGKKVAVVGAGATSVQIVQDLAKHAAHLAMFMRRPSYCLPMRNRPLSAAEQDALRPYYPTLFAASRASTSGFPVRPLADLSAEQRDAAWDRLWRAGGFHFAGGQAPDVYVDRAANRAAYDFWARKVRARIADPVKRDLLAPPTPPYPMFTKRYPLEQDYYESLDRPNAEVVSLAHTPFERFTAHGVVTADGTFREFDYVVMATGFESFTGSIALMDIIGQDGANLKHVWKNGVRTYLGMVVRGFPNCFQAYTPQGTAPPPPNGAMTWAAPTALSNGPTIIECQVDWILEAILKMEVQGVAALQPTTAAEDRWIAMINEVAGQTFYAETDSWWTGANVPGKKREMLTYLAGIAQYEKECREALDGWEGLEVRKTVPCS</sequence>
<evidence type="ECO:0000256" key="4">
    <source>
        <dbReference type="ARBA" id="ARBA00022827"/>
    </source>
</evidence>
<dbReference type="RefSeq" id="XP_001214747.1">
    <property type="nucleotide sequence ID" value="XM_001214747.1"/>
</dbReference>
<dbReference type="OrthoDB" id="66881at2759"/>
<evidence type="ECO:0000256" key="1">
    <source>
        <dbReference type="ARBA" id="ARBA00001974"/>
    </source>
</evidence>
<dbReference type="HOGENOM" id="CLU_006937_8_0_1"/>
<dbReference type="InterPro" id="IPR020946">
    <property type="entry name" value="Flavin_mOase-like"/>
</dbReference>
<dbReference type="AlphaFoldDB" id="Q0CL65"/>
<keyword evidence="5" id="KW-0521">NADP</keyword>
<evidence type="ECO:0000256" key="7">
    <source>
        <dbReference type="ARBA" id="ARBA00023033"/>
    </source>
</evidence>
<dbReference type="PANTHER" id="PTHR43098">
    <property type="entry name" value="L-ORNITHINE N(5)-MONOOXYGENASE-RELATED"/>
    <property type="match status" value="1"/>
</dbReference>
<evidence type="ECO:0000256" key="5">
    <source>
        <dbReference type="ARBA" id="ARBA00022857"/>
    </source>
</evidence>
<dbReference type="SUPFAM" id="SSF51905">
    <property type="entry name" value="FAD/NAD(P)-binding domain"/>
    <property type="match status" value="1"/>
</dbReference>
<dbReference type="GO" id="GO:0050661">
    <property type="term" value="F:NADP binding"/>
    <property type="evidence" value="ECO:0007669"/>
    <property type="project" value="InterPro"/>
</dbReference>
<comment type="cofactor">
    <cofactor evidence="1">
        <name>FAD</name>
        <dbReference type="ChEBI" id="CHEBI:57692"/>
    </cofactor>
</comment>
<protein>
    <recommendedName>
        <fullName evidence="10">FAD/NAD(P)-binding domain-containing protein</fullName>
    </recommendedName>
</protein>
<dbReference type="GO" id="GO:0050660">
    <property type="term" value="F:flavin adenine dinucleotide binding"/>
    <property type="evidence" value="ECO:0007669"/>
    <property type="project" value="InterPro"/>
</dbReference>
<organism evidence="8 9">
    <name type="scientific">Aspergillus terreus (strain NIH 2624 / FGSC A1156)</name>
    <dbReference type="NCBI Taxonomy" id="341663"/>
    <lineage>
        <taxon>Eukaryota</taxon>
        <taxon>Fungi</taxon>
        <taxon>Dikarya</taxon>
        <taxon>Ascomycota</taxon>
        <taxon>Pezizomycotina</taxon>
        <taxon>Eurotiomycetes</taxon>
        <taxon>Eurotiomycetidae</taxon>
        <taxon>Eurotiales</taxon>
        <taxon>Aspergillaceae</taxon>
        <taxon>Aspergillus</taxon>
        <taxon>Aspergillus subgen. Circumdati</taxon>
    </lineage>
</organism>
<dbReference type="STRING" id="341663.Q0CL65"/>
<evidence type="ECO:0000313" key="9">
    <source>
        <dbReference type="Proteomes" id="UP000007963"/>
    </source>
</evidence>
<dbReference type="EMBL" id="CH476600">
    <property type="protein sequence ID" value="EAU34638.1"/>
    <property type="molecule type" value="Genomic_DNA"/>
</dbReference>
<dbReference type="PANTHER" id="PTHR43098:SF3">
    <property type="entry name" value="L-ORNITHINE N(5)-MONOOXYGENASE-RELATED"/>
    <property type="match status" value="1"/>
</dbReference>
<accession>Q0CL65</accession>
<evidence type="ECO:0000313" key="8">
    <source>
        <dbReference type="EMBL" id="EAU34638.1"/>
    </source>
</evidence>
<gene>
    <name evidence="8" type="ORF">ATEG_05569</name>
</gene>
<evidence type="ECO:0008006" key="10">
    <source>
        <dbReference type="Google" id="ProtNLM"/>
    </source>
</evidence>
<dbReference type="GO" id="GO:0004499">
    <property type="term" value="F:N,N-dimethylaniline monooxygenase activity"/>
    <property type="evidence" value="ECO:0007669"/>
    <property type="project" value="InterPro"/>
</dbReference>
<dbReference type="GeneID" id="4320980"/>
<evidence type="ECO:0000256" key="3">
    <source>
        <dbReference type="ARBA" id="ARBA00022630"/>
    </source>
</evidence>
<dbReference type="Proteomes" id="UP000007963">
    <property type="component" value="Unassembled WGS sequence"/>
</dbReference>
<dbReference type="InterPro" id="IPR036188">
    <property type="entry name" value="FAD/NAD-bd_sf"/>
</dbReference>
<dbReference type="Pfam" id="PF00743">
    <property type="entry name" value="FMO-like"/>
    <property type="match status" value="1"/>
</dbReference>
<proteinExistence type="inferred from homology"/>
<reference evidence="9" key="1">
    <citation type="submission" date="2005-09" db="EMBL/GenBank/DDBJ databases">
        <title>Annotation of the Aspergillus terreus NIH2624 genome.</title>
        <authorList>
            <person name="Birren B.W."/>
            <person name="Lander E.S."/>
            <person name="Galagan J.E."/>
            <person name="Nusbaum C."/>
            <person name="Devon K."/>
            <person name="Henn M."/>
            <person name="Ma L.-J."/>
            <person name="Jaffe D.B."/>
            <person name="Butler J."/>
            <person name="Alvarez P."/>
            <person name="Gnerre S."/>
            <person name="Grabherr M."/>
            <person name="Kleber M."/>
            <person name="Mauceli E.W."/>
            <person name="Brockman W."/>
            <person name="Rounsley S."/>
            <person name="Young S.K."/>
            <person name="LaButti K."/>
            <person name="Pushparaj V."/>
            <person name="DeCaprio D."/>
            <person name="Crawford M."/>
            <person name="Koehrsen M."/>
            <person name="Engels R."/>
            <person name="Montgomery P."/>
            <person name="Pearson M."/>
            <person name="Howarth C."/>
            <person name="Larson L."/>
            <person name="Luoma S."/>
            <person name="White J."/>
            <person name="Alvarado L."/>
            <person name="Kodira C.D."/>
            <person name="Zeng Q."/>
            <person name="Oleary S."/>
            <person name="Yandava C."/>
            <person name="Denning D.W."/>
            <person name="Nierman W.C."/>
            <person name="Milne T."/>
            <person name="Madden K."/>
        </authorList>
    </citation>
    <scope>NUCLEOTIDE SEQUENCE [LARGE SCALE GENOMIC DNA]</scope>
    <source>
        <strain evidence="9">NIH 2624 / FGSC A1156</strain>
    </source>
</reference>
<evidence type="ECO:0000256" key="6">
    <source>
        <dbReference type="ARBA" id="ARBA00023002"/>
    </source>
</evidence>
<keyword evidence="6" id="KW-0560">Oxidoreductase</keyword>
<keyword evidence="3" id="KW-0285">Flavoprotein</keyword>
<keyword evidence="4" id="KW-0274">FAD</keyword>
<name>Q0CL65_ASPTN</name>
<dbReference type="eggNOG" id="KOG1399">
    <property type="taxonomic scope" value="Eukaryota"/>
</dbReference>